<dbReference type="GO" id="GO:0006808">
    <property type="term" value="P:regulation of nitrogen utilization"/>
    <property type="evidence" value="ECO:0007669"/>
    <property type="project" value="InterPro"/>
</dbReference>
<dbReference type="PANTHER" id="PTHR30115">
    <property type="entry name" value="NITROGEN REGULATORY PROTEIN P-II"/>
    <property type="match status" value="1"/>
</dbReference>
<reference evidence="2 3" key="1">
    <citation type="submission" date="2020-08" db="EMBL/GenBank/DDBJ databases">
        <title>Genomic Encyclopedia of Type Strains, Phase IV (KMG-IV): sequencing the most valuable type-strain genomes for metagenomic binning, comparative biology and taxonomic classification.</title>
        <authorList>
            <person name="Goeker M."/>
        </authorList>
    </citation>
    <scope>NUCLEOTIDE SEQUENCE [LARGE SCALE GENOMIC DNA]</scope>
    <source>
        <strain evidence="2 3">DSM 27057</strain>
    </source>
</reference>
<keyword evidence="3" id="KW-1185">Reference proteome</keyword>
<dbReference type="PANTHER" id="PTHR30115:SF11">
    <property type="entry name" value="NITROGEN REGULATORY PROTEIN P-II HOMOLOG"/>
    <property type="match status" value="1"/>
</dbReference>
<accession>A0A7W6CGB3</accession>
<sequence length="112" mass="12530">MAMIEIRAVVRPSRLEMLRVALRQLPEFPGMTVASVEGCSGTGKLGNNPWTIKQDLVDFTPKSMIHIVVDEANAKPIYDTIRQITRTARQGDGLIWTMRVEQCLFIAAEAED</sequence>
<gene>
    <name evidence="2" type="ORF">GGR38_002276</name>
</gene>
<protein>
    <recommendedName>
        <fullName evidence="1">Nitrogen regulatory protein P-II</fullName>
    </recommendedName>
</protein>
<dbReference type="GO" id="GO:0030234">
    <property type="term" value="F:enzyme regulator activity"/>
    <property type="evidence" value="ECO:0007669"/>
    <property type="project" value="InterPro"/>
</dbReference>
<dbReference type="SUPFAM" id="SSF54913">
    <property type="entry name" value="GlnB-like"/>
    <property type="match status" value="1"/>
</dbReference>
<evidence type="ECO:0000256" key="1">
    <source>
        <dbReference type="ARBA" id="ARBA00015681"/>
    </source>
</evidence>
<dbReference type="RefSeq" id="WP_183625559.1">
    <property type="nucleotide sequence ID" value="NZ_JACIDX010000008.1"/>
</dbReference>
<proteinExistence type="predicted"/>
<dbReference type="PROSITE" id="PS51343">
    <property type="entry name" value="PII_GLNB_DOM"/>
    <property type="match status" value="1"/>
</dbReference>
<comment type="caution">
    <text evidence="2">The sequence shown here is derived from an EMBL/GenBank/DDBJ whole genome shotgun (WGS) entry which is preliminary data.</text>
</comment>
<dbReference type="GO" id="GO:0005524">
    <property type="term" value="F:ATP binding"/>
    <property type="evidence" value="ECO:0007669"/>
    <property type="project" value="TreeGrafter"/>
</dbReference>
<dbReference type="InterPro" id="IPR015867">
    <property type="entry name" value="N-reg_PII/ATP_PRibTrfase_C"/>
</dbReference>
<evidence type="ECO:0000313" key="3">
    <source>
        <dbReference type="Proteomes" id="UP000548867"/>
    </source>
</evidence>
<dbReference type="InterPro" id="IPR002187">
    <property type="entry name" value="N-reg_PII"/>
</dbReference>
<evidence type="ECO:0000313" key="2">
    <source>
        <dbReference type="EMBL" id="MBB3955322.1"/>
    </source>
</evidence>
<dbReference type="Gene3D" id="3.30.70.120">
    <property type="match status" value="1"/>
</dbReference>
<dbReference type="InterPro" id="IPR011322">
    <property type="entry name" value="N-reg_PII-like_a/b"/>
</dbReference>
<dbReference type="Pfam" id="PF00543">
    <property type="entry name" value="P-II"/>
    <property type="match status" value="1"/>
</dbReference>
<dbReference type="EMBL" id="JACIDX010000008">
    <property type="protein sequence ID" value="MBB3955322.1"/>
    <property type="molecule type" value="Genomic_DNA"/>
</dbReference>
<dbReference type="PRINTS" id="PR00340">
    <property type="entry name" value="PIIGLNB"/>
</dbReference>
<dbReference type="Proteomes" id="UP000548867">
    <property type="component" value="Unassembled WGS sequence"/>
</dbReference>
<dbReference type="SMART" id="SM00938">
    <property type="entry name" value="P-II"/>
    <property type="match status" value="1"/>
</dbReference>
<name>A0A7W6CGB3_9SPHN</name>
<dbReference type="AlphaFoldDB" id="A0A7W6CGB3"/>
<organism evidence="2 3">
    <name type="scientific">Novosphingobium sediminicola</name>
    <dbReference type="NCBI Taxonomy" id="563162"/>
    <lineage>
        <taxon>Bacteria</taxon>
        <taxon>Pseudomonadati</taxon>
        <taxon>Pseudomonadota</taxon>
        <taxon>Alphaproteobacteria</taxon>
        <taxon>Sphingomonadales</taxon>
        <taxon>Sphingomonadaceae</taxon>
        <taxon>Novosphingobium</taxon>
    </lineage>
</organism>
<dbReference type="GO" id="GO:0005829">
    <property type="term" value="C:cytosol"/>
    <property type="evidence" value="ECO:0007669"/>
    <property type="project" value="TreeGrafter"/>
</dbReference>